<dbReference type="EMBL" id="VSSQ01005529">
    <property type="protein sequence ID" value="MPM29508.1"/>
    <property type="molecule type" value="Genomic_DNA"/>
</dbReference>
<dbReference type="Gene3D" id="2.30.40.10">
    <property type="entry name" value="Urease, subunit C, domain 1"/>
    <property type="match status" value="1"/>
</dbReference>
<gene>
    <name evidence="2" type="primary">dag_4</name>
    <name evidence="2" type="ORF">SDC9_76048</name>
</gene>
<dbReference type="InterPro" id="IPR032466">
    <property type="entry name" value="Metal_Hydrolase"/>
</dbReference>
<dbReference type="InterPro" id="IPR023100">
    <property type="entry name" value="D-aminoacylase_insert_dom_sf"/>
</dbReference>
<sequence>MYDIIFKNAHIVDGTGAPWYKGDLAVKDGRIAAIGKIAGGAARVVECNSHVLAPGFIDTHAHYESIINLVPGTEANLMQGVTTQVCGVCGLSPAPISDAVEDDVKQYVGFAAAGLKLDWPWRSFGEYFNKIDSLPLGVNFSAYVGHGTLRILAMGFVDKKPSDEELRRMKSLLREAMEAGALGMSTGLFYPPGVWGDVDELGELGKVLAEYGGVFACHMRNEADQIVASVEEVLEVGRRSGCKLQVHHHKVGGVKNWGLVNETLAMMEKARREEGLDVMLDQYPYTFSATTLRAILPPWAQVGGVQATIERLKDEDVRARIMDDIGTGLPNWENQYVQVPGAEAVLLFYTPYTPQFQGLNLAQAAKIHGKDPVSTALDIIMLNNGSDLAGYGSMSEEDVKTVMRSPLTMVGSDTIPGSATVKCHPRAFGTFARVLGKYVREEKVLTLEEAVRKMTSLPAARFGFAGKGVLHVGMDADLVLFNSETVRDVADFVDSARYPEGIDMVVVGGRIAVEGGKETGIRAGKLLRN</sequence>
<dbReference type="GO" id="GO:0005829">
    <property type="term" value="C:cytosol"/>
    <property type="evidence" value="ECO:0007669"/>
    <property type="project" value="TreeGrafter"/>
</dbReference>
<dbReference type="Gene3D" id="3.30.1490.130">
    <property type="entry name" value="D-aminoacylase. Domain 3"/>
    <property type="match status" value="1"/>
</dbReference>
<proteinExistence type="predicted"/>
<organism evidence="2">
    <name type="scientific">bioreactor metagenome</name>
    <dbReference type="NCBI Taxonomy" id="1076179"/>
    <lineage>
        <taxon>unclassified sequences</taxon>
        <taxon>metagenomes</taxon>
        <taxon>ecological metagenomes</taxon>
    </lineage>
</organism>
<evidence type="ECO:0000259" key="1">
    <source>
        <dbReference type="Pfam" id="PF07969"/>
    </source>
</evidence>
<keyword evidence="2" id="KW-0378">Hydrolase</keyword>
<feature type="domain" description="Amidohydrolase 3" evidence="1">
    <location>
        <begin position="44"/>
        <end position="512"/>
    </location>
</feature>
<dbReference type="SUPFAM" id="SSF51556">
    <property type="entry name" value="Metallo-dependent hydrolases"/>
    <property type="match status" value="1"/>
</dbReference>
<dbReference type="AlphaFoldDB" id="A0A644YND9"/>
<evidence type="ECO:0000313" key="2">
    <source>
        <dbReference type="EMBL" id="MPM29508.1"/>
    </source>
</evidence>
<dbReference type="EC" id="3.5.1.82" evidence="2"/>
<dbReference type="PANTHER" id="PTHR11647:SF1">
    <property type="entry name" value="COLLAPSIN RESPONSE MEDIATOR PROTEIN"/>
    <property type="match status" value="1"/>
</dbReference>
<reference evidence="2" key="1">
    <citation type="submission" date="2019-08" db="EMBL/GenBank/DDBJ databases">
        <authorList>
            <person name="Kucharzyk K."/>
            <person name="Murdoch R.W."/>
            <person name="Higgins S."/>
            <person name="Loffler F."/>
        </authorList>
    </citation>
    <scope>NUCLEOTIDE SEQUENCE</scope>
</reference>
<dbReference type="InterPro" id="IPR011059">
    <property type="entry name" value="Metal-dep_hydrolase_composite"/>
</dbReference>
<dbReference type="InterPro" id="IPR013108">
    <property type="entry name" value="Amidohydro_3"/>
</dbReference>
<dbReference type="Pfam" id="PF07969">
    <property type="entry name" value="Amidohydro_3"/>
    <property type="match status" value="1"/>
</dbReference>
<name>A0A644YND9_9ZZZZ</name>
<dbReference type="GO" id="GO:0016812">
    <property type="term" value="F:hydrolase activity, acting on carbon-nitrogen (but not peptide) bonds, in cyclic amides"/>
    <property type="evidence" value="ECO:0007669"/>
    <property type="project" value="TreeGrafter"/>
</dbReference>
<dbReference type="SUPFAM" id="SSF51338">
    <property type="entry name" value="Composite domain of metallo-dependent hydrolases"/>
    <property type="match status" value="1"/>
</dbReference>
<comment type="caution">
    <text evidence="2">The sequence shown here is derived from an EMBL/GenBank/DDBJ whole genome shotgun (WGS) entry which is preliminary data.</text>
</comment>
<dbReference type="CDD" id="cd01297">
    <property type="entry name" value="D-aminoacylase"/>
    <property type="match status" value="1"/>
</dbReference>
<dbReference type="GO" id="GO:0047421">
    <property type="term" value="F:N-acyl-D-glutamate deacylase activity"/>
    <property type="evidence" value="ECO:0007669"/>
    <property type="project" value="UniProtKB-EC"/>
</dbReference>
<dbReference type="PANTHER" id="PTHR11647">
    <property type="entry name" value="HYDRANTOINASE/DIHYDROPYRIMIDINASE FAMILY MEMBER"/>
    <property type="match status" value="1"/>
</dbReference>
<accession>A0A644YND9</accession>
<dbReference type="Gene3D" id="3.20.20.140">
    <property type="entry name" value="Metal-dependent hydrolases"/>
    <property type="match status" value="1"/>
</dbReference>
<protein>
    <submittedName>
        <fullName evidence="2">N-acyl-D-glutamate deacylase</fullName>
        <ecNumber evidence="2">3.5.1.82</ecNumber>
    </submittedName>
</protein>
<dbReference type="InterPro" id="IPR050378">
    <property type="entry name" value="Metallo-dep_Hydrolases_sf"/>
</dbReference>